<evidence type="ECO:0000313" key="1">
    <source>
        <dbReference type="EMBL" id="OGZ45858.1"/>
    </source>
</evidence>
<sequence length="133" mass="15412">MPFDNETPKRYTIDKTLTPKGGVYMEDPDNLDYERIIGEFSFLISGGCLENWLRVSEGDLRDTSGEPLNINDIPPEILTPFYRKLRRGEATKTDIERLRKILHSLDLLTKWAANVLTAQTLYRDLEELKEHTL</sequence>
<comment type="caution">
    <text evidence="1">The sequence shown here is derived from an EMBL/GenBank/DDBJ whole genome shotgun (WGS) entry which is preliminary data.</text>
</comment>
<accession>A0A1G2G7K1</accession>
<evidence type="ECO:0000313" key="2">
    <source>
        <dbReference type="Proteomes" id="UP000177785"/>
    </source>
</evidence>
<name>A0A1G2G7K1_9BACT</name>
<dbReference type="EMBL" id="MHNL01000005">
    <property type="protein sequence ID" value="OGZ45858.1"/>
    <property type="molecule type" value="Genomic_DNA"/>
</dbReference>
<gene>
    <name evidence="1" type="ORF">A2756_03040</name>
</gene>
<protein>
    <submittedName>
        <fullName evidence="1">Uncharacterized protein</fullName>
    </submittedName>
</protein>
<organism evidence="1 2">
    <name type="scientific">Candidatus Ryanbacteria bacterium RIFCSPHIGHO2_01_FULL_48_27</name>
    <dbReference type="NCBI Taxonomy" id="1802115"/>
    <lineage>
        <taxon>Bacteria</taxon>
        <taxon>Candidatus Ryaniibacteriota</taxon>
    </lineage>
</organism>
<proteinExistence type="predicted"/>
<dbReference type="Proteomes" id="UP000177785">
    <property type="component" value="Unassembled WGS sequence"/>
</dbReference>
<reference evidence="1 2" key="1">
    <citation type="journal article" date="2016" name="Nat. Commun.">
        <title>Thousands of microbial genomes shed light on interconnected biogeochemical processes in an aquifer system.</title>
        <authorList>
            <person name="Anantharaman K."/>
            <person name="Brown C.T."/>
            <person name="Hug L.A."/>
            <person name="Sharon I."/>
            <person name="Castelle C.J."/>
            <person name="Probst A.J."/>
            <person name="Thomas B.C."/>
            <person name="Singh A."/>
            <person name="Wilkins M.J."/>
            <person name="Karaoz U."/>
            <person name="Brodie E.L."/>
            <person name="Williams K.H."/>
            <person name="Hubbard S.S."/>
            <person name="Banfield J.F."/>
        </authorList>
    </citation>
    <scope>NUCLEOTIDE SEQUENCE [LARGE SCALE GENOMIC DNA]</scope>
</reference>
<dbReference type="AlphaFoldDB" id="A0A1G2G7K1"/>
<dbReference type="STRING" id="1802115.A2756_03040"/>